<dbReference type="Pfam" id="PF00583">
    <property type="entry name" value="Acetyltransf_1"/>
    <property type="match status" value="1"/>
</dbReference>
<dbReference type="PANTHER" id="PTHR43877:SF1">
    <property type="entry name" value="ACETYLTRANSFERASE"/>
    <property type="match status" value="1"/>
</dbReference>
<gene>
    <name evidence="4" type="ORF">HEQ75_19495</name>
</gene>
<evidence type="ECO:0000313" key="5">
    <source>
        <dbReference type="Proteomes" id="UP000787635"/>
    </source>
</evidence>
<feature type="domain" description="N-acetyltransferase" evidence="3">
    <location>
        <begin position="6"/>
        <end position="164"/>
    </location>
</feature>
<dbReference type="Gene3D" id="3.40.630.30">
    <property type="match status" value="1"/>
</dbReference>
<dbReference type="InterPro" id="IPR016181">
    <property type="entry name" value="Acyl_CoA_acyltransferase"/>
</dbReference>
<dbReference type="EMBL" id="JAAVNE010000037">
    <property type="protein sequence ID" value="NKC33058.1"/>
    <property type="molecule type" value="Genomic_DNA"/>
</dbReference>
<organism evidence="4 5">
    <name type="scientific">Falsiroseomonas selenitidurans</name>
    <dbReference type="NCBI Taxonomy" id="2716335"/>
    <lineage>
        <taxon>Bacteria</taxon>
        <taxon>Pseudomonadati</taxon>
        <taxon>Pseudomonadota</taxon>
        <taxon>Alphaproteobacteria</taxon>
        <taxon>Acetobacterales</taxon>
        <taxon>Roseomonadaceae</taxon>
        <taxon>Falsiroseomonas</taxon>
    </lineage>
</organism>
<keyword evidence="1" id="KW-0808">Transferase</keyword>
<dbReference type="PROSITE" id="PS51186">
    <property type="entry name" value="GNAT"/>
    <property type="match status" value="1"/>
</dbReference>
<keyword evidence="5" id="KW-1185">Reference proteome</keyword>
<name>A0ABX1E8D2_9PROT</name>
<sequence>MPAASFAIRPAEEADRPVLLQNVLAANRFEDAIAGNRATGAADAAATLDEVLARVAESGGLALVTTAGEAVIGHLFLTYETAPAYIRADRRRHAYVADAFVQEAWRGQGAFRAMLAMAEDHARQAGIRDLLIGVLSGNDRAERIYRQAGFRPYSMELMREIPPK</sequence>
<evidence type="ECO:0000256" key="1">
    <source>
        <dbReference type="ARBA" id="ARBA00022679"/>
    </source>
</evidence>
<evidence type="ECO:0000259" key="3">
    <source>
        <dbReference type="PROSITE" id="PS51186"/>
    </source>
</evidence>
<dbReference type="SUPFAM" id="SSF55729">
    <property type="entry name" value="Acyl-CoA N-acyltransferases (Nat)"/>
    <property type="match status" value="1"/>
</dbReference>
<dbReference type="Proteomes" id="UP000787635">
    <property type="component" value="Unassembled WGS sequence"/>
</dbReference>
<proteinExistence type="predicted"/>
<dbReference type="InterPro" id="IPR000182">
    <property type="entry name" value="GNAT_dom"/>
</dbReference>
<evidence type="ECO:0000256" key="2">
    <source>
        <dbReference type="ARBA" id="ARBA00023315"/>
    </source>
</evidence>
<protein>
    <submittedName>
        <fullName evidence="4">GNAT family N-acetyltransferase</fullName>
    </submittedName>
</protein>
<dbReference type="CDD" id="cd04301">
    <property type="entry name" value="NAT_SF"/>
    <property type="match status" value="1"/>
</dbReference>
<dbReference type="PANTHER" id="PTHR43877">
    <property type="entry name" value="AMINOALKYLPHOSPHONATE N-ACETYLTRANSFERASE-RELATED-RELATED"/>
    <property type="match status" value="1"/>
</dbReference>
<dbReference type="RefSeq" id="WP_168033793.1">
    <property type="nucleotide sequence ID" value="NZ_JAAVNE010000037.1"/>
</dbReference>
<reference evidence="4 5" key="1">
    <citation type="submission" date="2020-03" db="EMBL/GenBank/DDBJ databases">
        <title>Roseomonas selenitidurans sp. nov. isolated from urban soil.</title>
        <authorList>
            <person name="Liu H."/>
        </authorList>
    </citation>
    <scope>NUCLEOTIDE SEQUENCE [LARGE SCALE GENOMIC DNA]</scope>
    <source>
        <strain evidence="4 5">BU-1</strain>
    </source>
</reference>
<comment type="caution">
    <text evidence="4">The sequence shown here is derived from an EMBL/GenBank/DDBJ whole genome shotgun (WGS) entry which is preliminary data.</text>
</comment>
<keyword evidence="2" id="KW-0012">Acyltransferase</keyword>
<dbReference type="InterPro" id="IPR050832">
    <property type="entry name" value="Bact_Acetyltransf"/>
</dbReference>
<evidence type="ECO:0000313" key="4">
    <source>
        <dbReference type="EMBL" id="NKC33058.1"/>
    </source>
</evidence>
<accession>A0ABX1E8D2</accession>